<feature type="non-terminal residue" evidence="1">
    <location>
        <position position="1"/>
    </location>
</feature>
<name>A0ACC1HKK7_9FUNG</name>
<reference evidence="1" key="1">
    <citation type="submission" date="2022-06" db="EMBL/GenBank/DDBJ databases">
        <title>Phylogenomic reconstructions and comparative analyses of Kickxellomycotina fungi.</title>
        <authorList>
            <person name="Reynolds N.K."/>
            <person name="Stajich J.E."/>
            <person name="Barry K."/>
            <person name="Grigoriev I.V."/>
            <person name="Crous P."/>
            <person name="Smith M.E."/>
        </authorList>
    </citation>
    <scope>NUCLEOTIDE SEQUENCE</scope>
    <source>
        <strain evidence="1">RSA 2271</strain>
    </source>
</reference>
<comment type="caution">
    <text evidence="1">The sequence shown here is derived from an EMBL/GenBank/DDBJ whole genome shotgun (WGS) entry which is preliminary data.</text>
</comment>
<sequence>TGGPLEANKKSGDPIKQKPRWRTIPKKQCSEDSSGSPRRPIRRTIQVGTEVIMWDKPLCAPADVADELDG</sequence>
<dbReference type="EMBL" id="JAMZIH010002987">
    <property type="protein sequence ID" value="KAJ1677098.1"/>
    <property type="molecule type" value="Genomic_DNA"/>
</dbReference>
<dbReference type="Proteomes" id="UP001145114">
    <property type="component" value="Unassembled WGS sequence"/>
</dbReference>
<evidence type="ECO:0000313" key="2">
    <source>
        <dbReference type="Proteomes" id="UP001145114"/>
    </source>
</evidence>
<organism evidence="1 2">
    <name type="scientific">Spiromyces aspiralis</name>
    <dbReference type="NCBI Taxonomy" id="68401"/>
    <lineage>
        <taxon>Eukaryota</taxon>
        <taxon>Fungi</taxon>
        <taxon>Fungi incertae sedis</taxon>
        <taxon>Zoopagomycota</taxon>
        <taxon>Kickxellomycotina</taxon>
        <taxon>Kickxellomycetes</taxon>
        <taxon>Kickxellales</taxon>
        <taxon>Kickxellaceae</taxon>
        <taxon>Spiromyces</taxon>
    </lineage>
</organism>
<proteinExistence type="predicted"/>
<evidence type="ECO:0000313" key="1">
    <source>
        <dbReference type="EMBL" id="KAJ1677098.1"/>
    </source>
</evidence>
<gene>
    <name evidence="1" type="ORF">EV182_006882</name>
</gene>
<keyword evidence="2" id="KW-1185">Reference proteome</keyword>
<accession>A0ACC1HKK7</accession>
<protein>
    <submittedName>
        <fullName evidence="1">Uncharacterized protein</fullName>
    </submittedName>
</protein>